<dbReference type="Proteomes" id="UP000237000">
    <property type="component" value="Unassembled WGS sequence"/>
</dbReference>
<dbReference type="AlphaFoldDB" id="A0A2P5FY70"/>
<gene>
    <name evidence="1" type="ORF">TorRG33x02_017160</name>
</gene>
<evidence type="ECO:0000313" key="1">
    <source>
        <dbReference type="EMBL" id="POO02730.1"/>
    </source>
</evidence>
<protein>
    <submittedName>
        <fullName evidence="1">Uncharacterized protein</fullName>
    </submittedName>
</protein>
<sequence>MEELRRLVLLEFQERKSNASSRGIFGRSRTAKILRRSKTKILRAVSRLNRIIQSTTWIMYQAPVFSGVIHLSVALSRFQNKITTM</sequence>
<proteinExistence type="predicted"/>
<dbReference type="EMBL" id="JXTC01000004">
    <property type="protein sequence ID" value="POO02730.1"/>
    <property type="molecule type" value="Genomic_DNA"/>
</dbReference>
<reference evidence="2" key="1">
    <citation type="submission" date="2016-06" db="EMBL/GenBank/DDBJ databases">
        <title>Parallel loss of symbiosis genes in relatives of nitrogen-fixing non-legume Parasponia.</title>
        <authorList>
            <person name="Van Velzen R."/>
            <person name="Holmer R."/>
            <person name="Bu F."/>
            <person name="Rutten L."/>
            <person name="Van Zeijl A."/>
            <person name="Liu W."/>
            <person name="Santuari L."/>
            <person name="Cao Q."/>
            <person name="Sharma T."/>
            <person name="Shen D."/>
            <person name="Roswanjaya Y."/>
            <person name="Wardhani T."/>
            <person name="Kalhor M.S."/>
            <person name="Jansen J."/>
            <person name="Van den Hoogen J."/>
            <person name="Gungor B."/>
            <person name="Hartog M."/>
            <person name="Hontelez J."/>
            <person name="Verver J."/>
            <person name="Yang W.-C."/>
            <person name="Schijlen E."/>
            <person name="Repin R."/>
            <person name="Schilthuizen M."/>
            <person name="Schranz E."/>
            <person name="Heidstra R."/>
            <person name="Miyata K."/>
            <person name="Fedorova E."/>
            <person name="Kohlen W."/>
            <person name="Bisseling T."/>
            <person name="Smit S."/>
            <person name="Geurts R."/>
        </authorList>
    </citation>
    <scope>NUCLEOTIDE SEQUENCE [LARGE SCALE GENOMIC DNA]</scope>
    <source>
        <strain evidence="2">cv. RG33-2</strain>
    </source>
</reference>
<comment type="caution">
    <text evidence="1">The sequence shown here is derived from an EMBL/GenBank/DDBJ whole genome shotgun (WGS) entry which is preliminary data.</text>
</comment>
<organism evidence="1 2">
    <name type="scientific">Trema orientale</name>
    <name type="common">Charcoal tree</name>
    <name type="synonym">Celtis orientalis</name>
    <dbReference type="NCBI Taxonomy" id="63057"/>
    <lineage>
        <taxon>Eukaryota</taxon>
        <taxon>Viridiplantae</taxon>
        <taxon>Streptophyta</taxon>
        <taxon>Embryophyta</taxon>
        <taxon>Tracheophyta</taxon>
        <taxon>Spermatophyta</taxon>
        <taxon>Magnoliopsida</taxon>
        <taxon>eudicotyledons</taxon>
        <taxon>Gunneridae</taxon>
        <taxon>Pentapetalae</taxon>
        <taxon>rosids</taxon>
        <taxon>fabids</taxon>
        <taxon>Rosales</taxon>
        <taxon>Cannabaceae</taxon>
        <taxon>Trema</taxon>
    </lineage>
</organism>
<keyword evidence="2" id="KW-1185">Reference proteome</keyword>
<accession>A0A2P5FY70</accession>
<dbReference type="InParanoid" id="A0A2P5FY70"/>
<name>A0A2P5FY70_TREOI</name>
<evidence type="ECO:0000313" key="2">
    <source>
        <dbReference type="Proteomes" id="UP000237000"/>
    </source>
</evidence>